<reference evidence="2 3" key="1">
    <citation type="submission" date="2018-04" db="EMBL/GenBank/DDBJ databases">
        <title>Marixanthomonas spongiae HN-E44 sp. nov., isolated from a marine sponge.</title>
        <authorList>
            <person name="Luo L."/>
            <person name="Zhuang L."/>
        </authorList>
    </citation>
    <scope>NUCLEOTIDE SEQUENCE [LARGE SCALE GENOMIC DNA]</scope>
    <source>
        <strain evidence="2 3">HN-E44</strain>
    </source>
</reference>
<accession>A0A2U0I5B6</accession>
<comment type="caution">
    <text evidence="2">The sequence shown here is derived from an EMBL/GenBank/DDBJ whole genome shotgun (WGS) entry which is preliminary data.</text>
</comment>
<evidence type="ECO:0000313" key="2">
    <source>
        <dbReference type="EMBL" id="PVW16200.1"/>
    </source>
</evidence>
<dbReference type="RefSeq" id="WP_116693218.1">
    <property type="nucleotide sequence ID" value="NZ_QEHR01000002.1"/>
</dbReference>
<keyword evidence="1" id="KW-1133">Transmembrane helix</keyword>
<dbReference type="EMBL" id="QEHR01000002">
    <property type="protein sequence ID" value="PVW16200.1"/>
    <property type="molecule type" value="Genomic_DNA"/>
</dbReference>
<gene>
    <name evidence="2" type="ORF">DDV96_02705</name>
</gene>
<protein>
    <submittedName>
        <fullName evidence="2">Uncharacterized protein</fullName>
    </submittedName>
</protein>
<feature type="transmembrane region" description="Helical" evidence="1">
    <location>
        <begin position="96"/>
        <end position="117"/>
    </location>
</feature>
<keyword evidence="1" id="KW-0472">Membrane</keyword>
<dbReference type="Proteomes" id="UP000245962">
    <property type="component" value="Unassembled WGS sequence"/>
</dbReference>
<feature type="transmembrane region" description="Helical" evidence="1">
    <location>
        <begin position="12"/>
        <end position="30"/>
    </location>
</feature>
<proteinExistence type="predicted"/>
<evidence type="ECO:0000256" key="1">
    <source>
        <dbReference type="SAM" id="Phobius"/>
    </source>
</evidence>
<organism evidence="2 3">
    <name type="scientific">Marixanthomonas spongiae</name>
    <dbReference type="NCBI Taxonomy" id="2174845"/>
    <lineage>
        <taxon>Bacteria</taxon>
        <taxon>Pseudomonadati</taxon>
        <taxon>Bacteroidota</taxon>
        <taxon>Flavobacteriia</taxon>
        <taxon>Flavobacteriales</taxon>
        <taxon>Flavobacteriaceae</taxon>
        <taxon>Marixanthomonas</taxon>
    </lineage>
</organism>
<evidence type="ECO:0000313" key="3">
    <source>
        <dbReference type="Proteomes" id="UP000245962"/>
    </source>
</evidence>
<keyword evidence="3" id="KW-1185">Reference proteome</keyword>
<sequence>MSKKELTLNKSIVKNILLSLLCSLIFFFILEHFGSFTYQFFGGQQPYKTPVTGITYETLFGNKVQTDGQGYTLSDTSYKGGEFDSYLKRLPYYIKAIYADIMYVAILAIIIFSILFIRRNYSIKIS</sequence>
<name>A0A2U0I5B6_9FLAO</name>
<dbReference type="AlphaFoldDB" id="A0A2U0I5B6"/>
<keyword evidence="1" id="KW-0812">Transmembrane</keyword>